<evidence type="ECO:0000256" key="1">
    <source>
        <dbReference type="SAM" id="MobiDB-lite"/>
    </source>
</evidence>
<dbReference type="EMBL" id="CAJNOL010000030">
    <property type="protein sequence ID" value="CAF0766315.1"/>
    <property type="molecule type" value="Genomic_DNA"/>
</dbReference>
<evidence type="ECO:0000313" key="3">
    <source>
        <dbReference type="Proteomes" id="UP000663870"/>
    </source>
</evidence>
<reference evidence="2" key="1">
    <citation type="submission" date="2021-02" db="EMBL/GenBank/DDBJ databases">
        <authorList>
            <person name="Nowell W R."/>
        </authorList>
    </citation>
    <scope>NUCLEOTIDE SEQUENCE</scope>
</reference>
<sequence length="84" mass="9854">MASLRQNDNQNIEDETITSREKVSTTTTTVNEISLRNKPLKKCFLPPPTILDNIIKTKKRKNNIGEKYLFQNYSHQYENKNNIK</sequence>
<dbReference type="Proteomes" id="UP000663870">
    <property type="component" value="Unassembled WGS sequence"/>
</dbReference>
<comment type="caution">
    <text evidence="2">The sequence shown here is derived from an EMBL/GenBank/DDBJ whole genome shotgun (WGS) entry which is preliminary data.</text>
</comment>
<evidence type="ECO:0000313" key="2">
    <source>
        <dbReference type="EMBL" id="CAF0766315.1"/>
    </source>
</evidence>
<keyword evidence="3" id="KW-1185">Reference proteome</keyword>
<accession>A0A813QE02</accession>
<feature type="region of interest" description="Disordered" evidence="1">
    <location>
        <begin position="1"/>
        <end position="29"/>
    </location>
</feature>
<gene>
    <name evidence="2" type="ORF">JXQ802_LOCUS2475</name>
</gene>
<name>A0A813QE02_9BILA</name>
<protein>
    <submittedName>
        <fullName evidence="2">Uncharacterized protein</fullName>
    </submittedName>
</protein>
<proteinExistence type="predicted"/>
<feature type="compositionally biased region" description="Polar residues" evidence="1">
    <location>
        <begin position="1"/>
        <end position="10"/>
    </location>
</feature>
<dbReference type="AlphaFoldDB" id="A0A813QE02"/>
<organism evidence="2 3">
    <name type="scientific">Rotaria sordida</name>
    <dbReference type="NCBI Taxonomy" id="392033"/>
    <lineage>
        <taxon>Eukaryota</taxon>
        <taxon>Metazoa</taxon>
        <taxon>Spiralia</taxon>
        <taxon>Gnathifera</taxon>
        <taxon>Rotifera</taxon>
        <taxon>Eurotatoria</taxon>
        <taxon>Bdelloidea</taxon>
        <taxon>Philodinida</taxon>
        <taxon>Philodinidae</taxon>
        <taxon>Rotaria</taxon>
    </lineage>
</organism>